<dbReference type="PANTHER" id="PTHR38225:SF4">
    <property type="entry name" value="PROTEIN, PUTATIVE-RELATED"/>
    <property type="match status" value="1"/>
</dbReference>
<protein>
    <submittedName>
        <fullName evidence="3">Uncharacterized protein</fullName>
    </submittedName>
</protein>
<evidence type="ECO:0000313" key="2">
    <source>
        <dbReference type="EMBL" id="KAF5791460.1"/>
    </source>
</evidence>
<evidence type="ECO:0000313" key="4">
    <source>
        <dbReference type="Proteomes" id="UP000215914"/>
    </source>
</evidence>
<name>A0A251TXZ8_HELAN</name>
<dbReference type="PANTHER" id="PTHR38225">
    <property type="entry name" value="PROTEIN, PUTATIVE-RELATED"/>
    <property type="match status" value="1"/>
</dbReference>
<dbReference type="OrthoDB" id="1667576at2759"/>
<dbReference type="AlphaFoldDB" id="A0A251TXZ8"/>
<reference evidence="2 4" key="1">
    <citation type="journal article" date="2017" name="Nature">
        <title>The sunflower genome provides insights into oil metabolism, flowering and Asterid evolution.</title>
        <authorList>
            <person name="Badouin H."/>
            <person name="Gouzy J."/>
            <person name="Grassa C.J."/>
            <person name="Murat F."/>
            <person name="Staton S.E."/>
            <person name="Cottret L."/>
            <person name="Lelandais-Briere C."/>
            <person name="Owens G.L."/>
            <person name="Carrere S."/>
            <person name="Mayjonade B."/>
            <person name="Legrand L."/>
            <person name="Gill N."/>
            <person name="Kane N.C."/>
            <person name="Bowers J.E."/>
            <person name="Hubner S."/>
            <person name="Bellec A."/>
            <person name="Berard A."/>
            <person name="Berges H."/>
            <person name="Blanchet N."/>
            <person name="Boniface M.C."/>
            <person name="Brunel D."/>
            <person name="Catrice O."/>
            <person name="Chaidir N."/>
            <person name="Claudel C."/>
            <person name="Donnadieu C."/>
            <person name="Faraut T."/>
            <person name="Fievet G."/>
            <person name="Helmstetter N."/>
            <person name="King M."/>
            <person name="Knapp S.J."/>
            <person name="Lai Z."/>
            <person name="Le Paslier M.C."/>
            <person name="Lippi Y."/>
            <person name="Lorenzon L."/>
            <person name="Mandel J.R."/>
            <person name="Marage G."/>
            <person name="Marchand G."/>
            <person name="Marquand E."/>
            <person name="Bret-Mestries E."/>
            <person name="Morien E."/>
            <person name="Nambeesan S."/>
            <person name="Nguyen T."/>
            <person name="Pegot-Espagnet P."/>
            <person name="Pouilly N."/>
            <person name="Raftis F."/>
            <person name="Sallet E."/>
            <person name="Schiex T."/>
            <person name="Thomas J."/>
            <person name="Vandecasteele C."/>
            <person name="Vares D."/>
            <person name="Vear F."/>
            <person name="Vautrin S."/>
            <person name="Crespi M."/>
            <person name="Mangin B."/>
            <person name="Burke J.M."/>
            <person name="Salse J."/>
            <person name="Munos S."/>
            <person name="Vincourt P."/>
            <person name="Rieseberg L.H."/>
            <person name="Langlade N.B."/>
        </authorList>
    </citation>
    <scope>NUCLEOTIDE SEQUENCE [LARGE SCALE GENOMIC DNA]</scope>
    <source>
        <strain evidence="4">cv. SF193</strain>
        <tissue evidence="2">Leaves</tissue>
    </source>
</reference>
<dbReference type="Gramene" id="mRNA:HanXRQr2_Chr09g0395011">
    <property type="protein sequence ID" value="mRNA:HanXRQr2_Chr09g0395011"/>
    <property type="gene ID" value="HanXRQr2_Chr09g0395011"/>
</dbReference>
<keyword evidence="1" id="KW-0472">Membrane</keyword>
<dbReference type="EMBL" id="CM007898">
    <property type="protein sequence ID" value="OTG15623.1"/>
    <property type="molecule type" value="Genomic_DNA"/>
</dbReference>
<dbReference type="EMBL" id="MNCJ02000324">
    <property type="protein sequence ID" value="KAF5791460.1"/>
    <property type="molecule type" value="Genomic_DNA"/>
</dbReference>
<evidence type="ECO:0000313" key="3">
    <source>
        <dbReference type="EMBL" id="OTG15623.1"/>
    </source>
</evidence>
<gene>
    <name evidence="3" type="ORF">HannXRQ_Chr09g0262411</name>
    <name evidence="2" type="ORF">HanXRQr2_Chr09g0395011</name>
</gene>
<reference evidence="2" key="3">
    <citation type="submission" date="2020-06" db="EMBL/GenBank/DDBJ databases">
        <title>Helianthus annuus Genome sequencing and assembly Release 2.</title>
        <authorList>
            <person name="Gouzy J."/>
            <person name="Langlade N."/>
            <person name="Munos S."/>
        </authorList>
    </citation>
    <scope>NUCLEOTIDE SEQUENCE</scope>
    <source>
        <tissue evidence="2">Leaves</tissue>
    </source>
</reference>
<keyword evidence="4" id="KW-1185">Reference proteome</keyword>
<keyword evidence="1" id="KW-0812">Transmembrane</keyword>
<evidence type="ECO:0000256" key="1">
    <source>
        <dbReference type="SAM" id="Phobius"/>
    </source>
</evidence>
<dbReference type="OMA" id="IATMHER"/>
<organism evidence="3 4">
    <name type="scientific">Helianthus annuus</name>
    <name type="common">Common sunflower</name>
    <dbReference type="NCBI Taxonomy" id="4232"/>
    <lineage>
        <taxon>Eukaryota</taxon>
        <taxon>Viridiplantae</taxon>
        <taxon>Streptophyta</taxon>
        <taxon>Embryophyta</taxon>
        <taxon>Tracheophyta</taxon>
        <taxon>Spermatophyta</taxon>
        <taxon>Magnoliopsida</taxon>
        <taxon>eudicotyledons</taxon>
        <taxon>Gunneridae</taxon>
        <taxon>Pentapetalae</taxon>
        <taxon>asterids</taxon>
        <taxon>campanulids</taxon>
        <taxon>Asterales</taxon>
        <taxon>Asteraceae</taxon>
        <taxon>Asteroideae</taxon>
        <taxon>Heliantheae alliance</taxon>
        <taxon>Heliantheae</taxon>
        <taxon>Helianthus</taxon>
    </lineage>
</organism>
<sequence length="122" mass="13911">MSTMLPSFGCAVVVHPVRAEHRVRSWLEIRARSLGDEGRSSNLVDSNMEILKDRIEVIRKKDILERKCRPCGWDYDSSYVRKHKKQHEYTKTIALICGTSSLSVLIGTTLLYIVSVIAHLNL</sequence>
<proteinExistence type="predicted"/>
<dbReference type="InParanoid" id="A0A251TXZ8"/>
<feature type="transmembrane region" description="Helical" evidence="1">
    <location>
        <begin position="93"/>
        <end position="118"/>
    </location>
</feature>
<keyword evidence="1" id="KW-1133">Transmembrane helix</keyword>
<accession>A0A251TXZ8</accession>
<dbReference type="Proteomes" id="UP000215914">
    <property type="component" value="Chromosome 9"/>
</dbReference>
<reference evidence="3" key="2">
    <citation type="submission" date="2017-02" db="EMBL/GenBank/DDBJ databases">
        <title>Sunflower complete genome.</title>
        <authorList>
            <person name="Langlade N."/>
            <person name="Munos S."/>
        </authorList>
    </citation>
    <scope>NUCLEOTIDE SEQUENCE [LARGE SCALE GENOMIC DNA]</scope>
    <source>
        <tissue evidence="3">Leaves</tissue>
    </source>
</reference>